<gene>
    <name evidence="2" type="ORF">CAL28_13805</name>
</gene>
<dbReference type="OrthoDB" id="9807558at2"/>
<proteinExistence type="predicted"/>
<dbReference type="InterPro" id="IPR014757">
    <property type="entry name" value="Tscrpt_reg_IclR_C"/>
</dbReference>
<dbReference type="Pfam" id="PF01614">
    <property type="entry name" value="IclR_C"/>
    <property type="match status" value="1"/>
</dbReference>
<dbReference type="Gene3D" id="3.30.450.40">
    <property type="match status" value="1"/>
</dbReference>
<organism evidence="2 3">
    <name type="scientific">Bordetella genomosp. 11</name>
    <dbReference type="NCBI Taxonomy" id="1416808"/>
    <lineage>
        <taxon>Bacteria</taxon>
        <taxon>Pseudomonadati</taxon>
        <taxon>Pseudomonadota</taxon>
        <taxon>Betaproteobacteria</taxon>
        <taxon>Burkholderiales</taxon>
        <taxon>Alcaligenaceae</taxon>
        <taxon>Bordetella</taxon>
    </lineage>
</organism>
<sequence>MEPIDKGRKMRRIETHPTDPNAIFHHHLQRRDPYAGIVARYRPILRRISDATGDSVFLVARRGSESLCVHREVGRYPVQVLVVTKGHRQPLGVGAAGLALLASLPADQAESVIEKNRPDLVLYGDMTALQLAGLVEETRRRGWASLGNTAVPGALGVGMAWREAGGRIRLAVSVASVVDRMPLHRQQRIVDLLRTQLGLRNTLPAMTPFPATASGHFDLAGPDIAI</sequence>
<feature type="domain" description="IclR-ED" evidence="1">
    <location>
        <begin position="19"/>
        <end position="212"/>
    </location>
</feature>
<comment type="caution">
    <text evidence="2">The sequence shown here is derived from an EMBL/GenBank/DDBJ whole genome shotgun (WGS) entry which is preliminary data.</text>
</comment>
<dbReference type="GO" id="GO:0045892">
    <property type="term" value="P:negative regulation of DNA-templated transcription"/>
    <property type="evidence" value="ECO:0007669"/>
    <property type="project" value="TreeGrafter"/>
</dbReference>
<dbReference type="PANTHER" id="PTHR30136:SF39">
    <property type="entry name" value="TRANSCRIPTIONAL REGULATORY PROTEIN"/>
    <property type="match status" value="1"/>
</dbReference>
<dbReference type="PANTHER" id="PTHR30136">
    <property type="entry name" value="HELIX-TURN-HELIX TRANSCRIPTIONAL REGULATOR, ICLR FAMILY"/>
    <property type="match status" value="1"/>
</dbReference>
<keyword evidence="3" id="KW-1185">Reference proteome</keyword>
<dbReference type="InterPro" id="IPR050707">
    <property type="entry name" value="HTH_MetabolicPath_Reg"/>
</dbReference>
<protein>
    <recommendedName>
        <fullName evidence="1">IclR-ED domain-containing protein</fullName>
    </recommendedName>
</protein>
<dbReference type="AlphaFoldDB" id="A0A261UGZ7"/>
<dbReference type="RefSeq" id="WP_094841902.1">
    <property type="nucleotide sequence ID" value="NZ_NEVS01000004.1"/>
</dbReference>
<dbReference type="EMBL" id="NEVS01000004">
    <property type="protein sequence ID" value="OZI60490.1"/>
    <property type="molecule type" value="Genomic_DNA"/>
</dbReference>
<dbReference type="Proteomes" id="UP000215767">
    <property type="component" value="Unassembled WGS sequence"/>
</dbReference>
<dbReference type="GO" id="GO:0003677">
    <property type="term" value="F:DNA binding"/>
    <property type="evidence" value="ECO:0007669"/>
    <property type="project" value="TreeGrafter"/>
</dbReference>
<accession>A0A261UGZ7</accession>
<evidence type="ECO:0000313" key="2">
    <source>
        <dbReference type="EMBL" id="OZI60490.1"/>
    </source>
</evidence>
<dbReference type="InterPro" id="IPR029016">
    <property type="entry name" value="GAF-like_dom_sf"/>
</dbReference>
<evidence type="ECO:0000313" key="3">
    <source>
        <dbReference type="Proteomes" id="UP000215767"/>
    </source>
</evidence>
<dbReference type="GO" id="GO:0003700">
    <property type="term" value="F:DNA-binding transcription factor activity"/>
    <property type="evidence" value="ECO:0007669"/>
    <property type="project" value="TreeGrafter"/>
</dbReference>
<name>A0A261UGZ7_9BORD</name>
<reference evidence="3" key="1">
    <citation type="submission" date="2017-05" db="EMBL/GenBank/DDBJ databases">
        <title>Complete and WGS of Bordetella genogroups.</title>
        <authorList>
            <person name="Spilker T."/>
            <person name="Lipuma J."/>
        </authorList>
    </citation>
    <scope>NUCLEOTIDE SEQUENCE [LARGE SCALE GENOMIC DNA]</scope>
    <source>
        <strain evidence="3">AU8856</strain>
    </source>
</reference>
<dbReference type="SUPFAM" id="SSF55781">
    <property type="entry name" value="GAF domain-like"/>
    <property type="match status" value="1"/>
</dbReference>
<evidence type="ECO:0000259" key="1">
    <source>
        <dbReference type="PROSITE" id="PS51078"/>
    </source>
</evidence>
<dbReference type="PROSITE" id="PS51078">
    <property type="entry name" value="ICLR_ED"/>
    <property type="match status" value="1"/>
</dbReference>